<organism evidence="2 3">
    <name type="scientific">Chryseobacterium salivictor</name>
    <dbReference type="NCBI Taxonomy" id="2547600"/>
    <lineage>
        <taxon>Bacteria</taxon>
        <taxon>Pseudomonadati</taxon>
        <taxon>Bacteroidota</taxon>
        <taxon>Flavobacteriia</taxon>
        <taxon>Flavobacteriales</taxon>
        <taxon>Weeksellaceae</taxon>
        <taxon>Chryseobacterium group</taxon>
        <taxon>Chryseobacterium</taxon>
    </lineage>
</organism>
<evidence type="ECO:0000259" key="1">
    <source>
        <dbReference type="PROSITE" id="PS51352"/>
    </source>
</evidence>
<evidence type="ECO:0000313" key="2">
    <source>
        <dbReference type="EMBL" id="QBO58072.1"/>
    </source>
</evidence>
<dbReference type="InterPro" id="IPR013766">
    <property type="entry name" value="Thioredoxin_domain"/>
</dbReference>
<dbReference type="Pfam" id="PF08534">
    <property type="entry name" value="Redoxin"/>
    <property type="match status" value="1"/>
</dbReference>
<accession>A0A4P6ZF53</accession>
<dbReference type="AlphaFoldDB" id="A0A4P6ZF53"/>
<dbReference type="GO" id="GO:0016491">
    <property type="term" value="F:oxidoreductase activity"/>
    <property type="evidence" value="ECO:0007669"/>
    <property type="project" value="InterPro"/>
</dbReference>
<dbReference type="OrthoDB" id="1272911at2"/>
<dbReference type="SUPFAM" id="SSF52833">
    <property type="entry name" value="Thioredoxin-like"/>
    <property type="match status" value="1"/>
</dbReference>
<evidence type="ECO:0000313" key="3">
    <source>
        <dbReference type="Proteomes" id="UP000294419"/>
    </source>
</evidence>
<sequence length="498" mass="54629">MSKYFLMLLVAFAAMSCSKKVEVSGNFAGGSPLERIEFIEASGVATLPLINIGVDSKGSFSGSFEAPKDGMYIMTYAGKQAMVYLKGGQKVNISGQADAFPAKFTVTGDAKKNNDFIQESLASIQEYAGKINVGELVTKDEAAFLKEVEKIRTDLESRIDAAAKKTSADSEAVQWKKDELNASILGLMTQYEMNHAQATGKADYKVSKNFTDAEAKMSTNKDRMLKNQPIYRNYLLGKLSKDFQTYAEAHNKSGQETSSVLFSNFLDTKKDMPQLEKDYLLAFVMSNSDINPSTTPENAAKITKLIQDKIKDATIKKDLKHIQFVLSGPKVGEPISAAKLVKEDGSAFKLADNKAKPAMVMFYASWNPYISEATIPVLREITNFYKSKMDFIYVNLDDTKDQFSKTSKAMLMGFPGTNAYGEAGMNSQIAKDLGIFGFKLPSFILIDKEGKVASKFFFNLGDPELVTMLDKITGLKAPAAPEATLQNDLVQPPVPAAK</sequence>
<protein>
    <submittedName>
        <fullName evidence="2">Thiol-disulfide oxidoreductase ResA</fullName>
    </submittedName>
</protein>
<dbReference type="RefSeq" id="WP_133439540.1">
    <property type="nucleotide sequence ID" value="NZ_CP037954.1"/>
</dbReference>
<name>A0A4P6ZF53_9FLAO</name>
<proteinExistence type="predicted"/>
<dbReference type="InterPro" id="IPR036249">
    <property type="entry name" value="Thioredoxin-like_sf"/>
</dbReference>
<keyword evidence="3" id="KW-1185">Reference proteome</keyword>
<dbReference type="PANTHER" id="PTHR42852:SF17">
    <property type="entry name" value="THIOREDOXIN-LIKE PROTEIN HI_1115"/>
    <property type="match status" value="1"/>
</dbReference>
<dbReference type="PANTHER" id="PTHR42852">
    <property type="entry name" value="THIOL:DISULFIDE INTERCHANGE PROTEIN DSBE"/>
    <property type="match status" value="1"/>
</dbReference>
<dbReference type="InterPro" id="IPR013740">
    <property type="entry name" value="Redoxin"/>
</dbReference>
<gene>
    <name evidence="2" type="primary">resA_3</name>
    <name evidence="2" type="ORF">NBC122_01245</name>
</gene>
<dbReference type="InterPro" id="IPR050553">
    <property type="entry name" value="Thioredoxin_ResA/DsbE_sf"/>
</dbReference>
<dbReference type="KEGG" id="csal:NBC122_01245"/>
<reference evidence="2 3" key="1">
    <citation type="submission" date="2019-03" db="EMBL/GenBank/DDBJ databases">
        <authorList>
            <person name="Kim H."/>
            <person name="Yu S.-M."/>
        </authorList>
    </citation>
    <scope>NUCLEOTIDE SEQUENCE [LARGE SCALE GENOMIC DNA]</scope>
    <source>
        <strain evidence="2 3">NBC122</strain>
    </source>
</reference>
<dbReference type="Proteomes" id="UP000294419">
    <property type="component" value="Chromosome"/>
</dbReference>
<dbReference type="Gene3D" id="3.40.30.10">
    <property type="entry name" value="Glutaredoxin"/>
    <property type="match status" value="1"/>
</dbReference>
<feature type="domain" description="Thioredoxin" evidence="1">
    <location>
        <begin position="329"/>
        <end position="477"/>
    </location>
</feature>
<dbReference type="PROSITE" id="PS51257">
    <property type="entry name" value="PROKAR_LIPOPROTEIN"/>
    <property type="match status" value="1"/>
</dbReference>
<dbReference type="PROSITE" id="PS51352">
    <property type="entry name" value="THIOREDOXIN_2"/>
    <property type="match status" value="1"/>
</dbReference>
<dbReference type="EMBL" id="CP037954">
    <property type="protein sequence ID" value="QBO58072.1"/>
    <property type="molecule type" value="Genomic_DNA"/>
</dbReference>